<dbReference type="Proteomes" id="UP000235965">
    <property type="component" value="Unassembled WGS sequence"/>
</dbReference>
<dbReference type="PANTHER" id="PTHR45902">
    <property type="entry name" value="LATROPHILIN RECEPTOR-LIKE PROTEIN A"/>
    <property type="match status" value="1"/>
</dbReference>
<dbReference type="InterPro" id="IPR017981">
    <property type="entry name" value="GPCR_2-like_7TM"/>
</dbReference>
<dbReference type="Gene3D" id="1.20.1070.10">
    <property type="entry name" value="Rhodopsin 7-helix transmembrane proteins"/>
    <property type="match status" value="1"/>
</dbReference>
<dbReference type="OrthoDB" id="6134459at2759"/>
<feature type="domain" description="G-protein coupled receptors family 2 profile 2" evidence="6">
    <location>
        <begin position="83"/>
        <end position="336"/>
    </location>
</feature>
<feature type="transmembrane region" description="Helical" evidence="5">
    <location>
        <begin position="193"/>
        <end position="214"/>
    </location>
</feature>
<gene>
    <name evidence="7" type="ORF">B7P43_G13114</name>
</gene>
<dbReference type="CDD" id="cd15039">
    <property type="entry name" value="7tmB3_Methuselah-like"/>
    <property type="match status" value="1"/>
</dbReference>
<dbReference type="EMBL" id="NEVH01009772">
    <property type="protein sequence ID" value="PNF32681.1"/>
    <property type="molecule type" value="Genomic_DNA"/>
</dbReference>
<dbReference type="GO" id="GO:0007166">
    <property type="term" value="P:cell surface receptor signaling pathway"/>
    <property type="evidence" value="ECO:0007669"/>
    <property type="project" value="InterPro"/>
</dbReference>
<comment type="subcellular location">
    <subcellularLocation>
        <location evidence="1">Membrane</location>
        <topology evidence="1">Multi-pass membrane protein</topology>
    </subcellularLocation>
</comment>
<feature type="transmembrane region" description="Helical" evidence="5">
    <location>
        <begin position="313"/>
        <end position="332"/>
    </location>
</feature>
<feature type="transmembrane region" description="Helical" evidence="5">
    <location>
        <begin position="151"/>
        <end position="172"/>
    </location>
</feature>
<dbReference type="STRING" id="105785.A0A2J7QVS1"/>
<feature type="transmembrane region" description="Helical" evidence="5">
    <location>
        <begin position="287"/>
        <end position="307"/>
    </location>
</feature>
<feature type="transmembrane region" description="Helical" evidence="5">
    <location>
        <begin position="83"/>
        <end position="107"/>
    </location>
</feature>
<dbReference type="PANTHER" id="PTHR45902:SF4">
    <property type="entry name" value="G-PROTEIN COUPLED RECEPTORS FAMILY 2 PROFILE 2 DOMAIN-CONTAINING PROTEIN"/>
    <property type="match status" value="1"/>
</dbReference>
<dbReference type="InParanoid" id="A0A2J7QVS1"/>
<protein>
    <recommendedName>
        <fullName evidence="6">G-protein coupled receptors family 2 profile 2 domain-containing protein</fullName>
    </recommendedName>
</protein>
<evidence type="ECO:0000256" key="4">
    <source>
        <dbReference type="ARBA" id="ARBA00023136"/>
    </source>
</evidence>
<keyword evidence="2 5" id="KW-0812">Transmembrane</keyword>
<dbReference type="Pfam" id="PF00002">
    <property type="entry name" value="7tm_2"/>
    <property type="match status" value="1"/>
</dbReference>
<evidence type="ECO:0000259" key="6">
    <source>
        <dbReference type="PROSITE" id="PS50261"/>
    </source>
</evidence>
<organism evidence="7 8">
    <name type="scientific">Cryptotermes secundus</name>
    <dbReference type="NCBI Taxonomy" id="105785"/>
    <lineage>
        <taxon>Eukaryota</taxon>
        <taxon>Metazoa</taxon>
        <taxon>Ecdysozoa</taxon>
        <taxon>Arthropoda</taxon>
        <taxon>Hexapoda</taxon>
        <taxon>Insecta</taxon>
        <taxon>Pterygota</taxon>
        <taxon>Neoptera</taxon>
        <taxon>Polyneoptera</taxon>
        <taxon>Dictyoptera</taxon>
        <taxon>Blattodea</taxon>
        <taxon>Blattoidea</taxon>
        <taxon>Termitoidae</taxon>
        <taxon>Kalotermitidae</taxon>
        <taxon>Cryptotermitinae</taxon>
        <taxon>Cryptotermes</taxon>
    </lineage>
</organism>
<evidence type="ECO:0000313" key="7">
    <source>
        <dbReference type="EMBL" id="PNF32681.1"/>
    </source>
</evidence>
<name>A0A2J7QVS1_9NEOP</name>
<reference evidence="7 8" key="1">
    <citation type="submission" date="2017-12" db="EMBL/GenBank/DDBJ databases">
        <title>Hemimetabolous genomes reveal molecular basis of termite eusociality.</title>
        <authorList>
            <person name="Harrison M.C."/>
            <person name="Jongepier E."/>
            <person name="Robertson H.M."/>
            <person name="Arning N."/>
            <person name="Bitard-Feildel T."/>
            <person name="Chao H."/>
            <person name="Childers C.P."/>
            <person name="Dinh H."/>
            <person name="Doddapaneni H."/>
            <person name="Dugan S."/>
            <person name="Gowin J."/>
            <person name="Greiner C."/>
            <person name="Han Y."/>
            <person name="Hu H."/>
            <person name="Hughes D.S.T."/>
            <person name="Huylmans A.-K."/>
            <person name="Kemena C."/>
            <person name="Kremer L.P.M."/>
            <person name="Lee S.L."/>
            <person name="Lopez-Ezquerra A."/>
            <person name="Mallet L."/>
            <person name="Monroy-Kuhn J.M."/>
            <person name="Moser A."/>
            <person name="Murali S.C."/>
            <person name="Muzny D.M."/>
            <person name="Otani S."/>
            <person name="Piulachs M.-D."/>
            <person name="Poelchau M."/>
            <person name="Qu J."/>
            <person name="Schaub F."/>
            <person name="Wada-Katsumata A."/>
            <person name="Worley K.C."/>
            <person name="Xie Q."/>
            <person name="Ylla G."/>
            <person name="Poulsen M."/>
            <person name="Gibbs R.A."/>
            <person name="Schal C."/>
            <person name="Richards S."/>
            <person name="Belles X."/>
            <person name="Korb J."/>
            <person name="Bornberg-Bauer E."/>
        </authorList>
    </citation>
    <scope>NUCLEOTIDE SEQUENCE [LARGE SCALE GENOMIC DNA]</scope>
    <source>
        <tissue evidence="7">Whole body</tissue>
    </source>
</reference>
<sequence>MVAENYTSASVNETCASILDTCLKIRLEAHEYYIKDNDSMVVFIPAYNATLRPCEYRIGNDSRLNICLPEFGTENVGESVKGLGYITMVGVSLSIFFLVLHLLIFGMTPKLCNLSSMNLASLSASLLLMYCAFFAGMFLQQTRVPCCVMAVIIHYGLLASFCWMLTIAYDINRVLRQATKQLLVSRGKHWQRFVLYSLWSWMAPAIIIGAALGAEFSGDEMLEYVRPGYGTNDCWISRASGLLIFVVAPLVVVMVLNAVFFFWSAYLICSTTSMLQNLSRTRKDFRLYVRLALIMGLTWVTGLIAGFADVLVLWYAFVLLNTLQGLFIFLSFSCTRKVWHGLCAEQALQHPREAQEAKSAFTPGTATTNT</sequence>
<dbReference type="AlphaFoldDB" id="A0A2J7QVS1"/>
<keyword evidence="8" id="KW-1185">Reference proteome</keyword>
<proteinExistence type="predicted"/>
<dbReference type="PROSITE" id="PS50261">
    <property type="entry name" value="G_PROTEIN_RECEP_F2_4"/>
    <property type="match status" value="1"/>
</dbReference>
<comment type="caution">
    <text evidence="7">The sequence shown here is derived from an EMBL/GenBank/DDBJ whole genome shotgun (WGS) entry which is preliminary data.</text>
</comment>
<evidence type="ECO:0000256" key="3">
    <source>
        <dbReference type="ARBA" id="ARBA00022989"/>
    </source>
</evidence>
<dbReference type="InterPro" id="IPR053231">
    <property type="entry name" value="GPCR_LN-TM7"/>
</dbReference>
<evidence type="ECO:0000256" key="5">
    <source>
        <dbReference type="SAM" id="Phobius"/>
    </source>
</evidence>
<evidence type="ECO:0000256" key="2">
    <source>
        <dbReference type="ARBA" id="ARBA00022692"/>
    </source>
</evidence>
<feature type="transmembrane region" description="Helical" evidence="5">
    <location>
        <begin position="242"/>
        <end position="266"/>
    </location>
</feature>
<dbReference type="InterPro" id="IPR000832">
    <property type="entry name" value="GPCR_2_secretin-like"/>
</dbReference>
<keyword evidence="3 5" id="KW-1133">Transmembrane helix</keyword>
<keyword evidence="4 5" id="KW-0472">Membrane</keyword>
<accession>A0A2J7QVS1</accession>
<feature type="transmembrane region" description="Helical" evidence="5">
    <location>
        <begin position="119"/>
        <end position="139"/>
    </location>
</feature>
<dbReference type="GO" id="GO:0016020">
    <property type="term" value="C:membrane"/>
    <property type="evidence" value="ECO:0007669"/>
    <property type="project" value="UniProtKB-SubCell"/>
</dbReference>
<evidence type="ECO:0000256" key="1">
    <source>
        <dbReference type="ARBA" id="ARBA00004141"/>
    </source>
</evidence>
<dbReference type="GO" id="GO:0004930">
    <property type="term" value="F:G protein-coupled receptor activity"/>
    <property type="evidence" value="ECO:0007669"/>
    <property type="project" value="InterPro"/>
</dbReference>
<evidence type="ECO:0000313" key="8">
    <source>
        <dbReference type="Proteomes" id="UP000235965"/>
    </source>
</evidence>